<reference evidence="5" key="1">
    <citation type="journal article" date="2014" name="Int. J. Syst. Evol. Microbiol.">
        <title>Complete genome sequence of Corynebacterium casei LMG S-19264T (=DSM 44701T), isolated from a smear-ripened cheese.</title>
        <authorList>
            <consortium name="US DOE Joint Genome Institute (JGI-PGF)"/>
            <person name="Walter F."/>
            <person name="Albersmeier A."/>
            <person name="Kalinowski J."/>
            <person name="Ruckert C."/>
        </authorList>
    </citation>
    <scope>NUCLEOTIDE SEQUENCE</scope>
    <source>
        <strain evidence="5">VKM Ac-1321</strain>
    </source>
</reference>
<dbReference type="PANTHER" id="PTHR16222:SF24">
    <property type="entry name" value="ADP-RIBOSYLHYDROLASE ARH3"/>
    <property type="match status" value="1"/>
</dbReference>
<feature type="binding site" evidence="3">
    <location>
        <position position="76"/>
    </location>
    <ligand>
        <name>Mg(2+)</name>
        <dbReference type="ChEBI" id="CHEBI:18420"/>
        <label>1</label>
    </ligand>
</feature>
<evidence type="ECO:0000313" key="6">
    <source>
        <dbReference type="Proteomes" id="UP001143480"/>
    </source>
</evidence>
<evidence type="ECO:0000313" key="5">
    <source>
        <dbReference type="EMBL" id="GLL05349.1"/>
    </source>
</evidence>
<dbReference type="PANTHER" id="PTHR16222">
    <property type="entry name" value="ADP-RIBOSYLGLYCOHYDROLASE"/>
    <property type="match status" value="1"/>
</dbReference>
<dbReference type="InterPro" id="IPR036705">
    <property type="entry name" value="Ribosyl_crysJ1_sf"/>
</dbReference>
<gene>
    <name evidence="5" type="ORF">GCM10017581_070960</name>
</gene>
<dbReference type="Pfam" id="PF03747">
    <property type="entry name" value="ADP_ribosyl_GH"/>
    <property type="match status" value="1"/>
</dbReference>
<sequence length="598" mass="63772">MTGNTRMSAQAATGIFLAAAAGDALGWPQEARGGLVGGQKERDGAKPQMTFRSWIRHAGHYSGRYRDPVQPGEYSDDTQLLLATARACLAGDHWWQRLTEAELPTWPLYQRGGGGAVLRAAAAWASGRPPWESGSSARAQDAVARYRNAGANGIAMRIAPHVLRADTSHALIRRVVRDGITTHGHPRALVGALVYAFALGHAAQAQATHGFGDSIQAAANGLIDADQILPELPTGWATDSELDRFVGAWHDTNKETQQLLEIITDSLHQGAMSNPETTLERLGCTDPKVNGSGTVTATAAIYLASRFAARPQNGLLTAAFLRKADTDTLASMTSAMLGALHGIDWLGDLAVTVQDAAYLTKVAEHSHARTVAADQWPDPPSRHQRDGLKRTLLTASASEGSAKPHEFPDGRSFRIADLETVNNQILRARLQLSDGQTVLIDTPLPDTPPPLVRAGSRSPKLNDDAGEQTASALGTTAALANEDVTPEAAVILAARSLTRSAAFYARLTGRDISVRSGTARISPGLLLRQQSANTPMDTTSVSLQFTVGLLADVARRLGLGKEHSSRNPREVLEVKDPDGRTVRISQRGAGNESEVYDP</sequence>
<protein>
    <recommendedName>
        <fullName evidence="7">ADP-ribosylglycohydrolase</fullName>
    </recommendedName>
</protein>
<dbReference type="GO" id="GO:0046872">
    <property type="term" value="F:metal ion binding"/>
    <property type="evidence" value="ECO:0007669"/>
    <property type="project" value="UniProtKB-KW"/>
</dbReference>
<evidence type="ECO:0008006" key="7">
    <source>
        <dbReference type="Google" id="ProtNLM"/>
    </source>
</evidence>
<feature type="binding site" evidence="3">
    <location>
        <position position="77"/>
    </location>
    <ligand>
        <name>Mg(2+)</name>
        <dbReference type="ChEBI" id="CHEBI:18420"/>
        <label>1</label>
    </ligand>
</feature>
<name>A0A9W6KTU0_9ACTN</name>
<keyword evidence="2" id="KW-0378">Hydrolase</keyword>
<evidence type="ECO:0000256" key="2">
    <source>
        <dbReference type="ARBA" id="ARBA00022801"/>
    </source>
</evidence>
<feature type="binding site" evidence="3">
    <location>
        <position position="325"/>
    </location>
    <ligand>
        <name>Mg(2+)</name>
        <dbReference type="ChEBI" id="CHEBI:18420"/>
        <label>1</label>
    </ligand>
</feature>
<organism evidence="5 6">
    <name type="scientific">Dactylosporangium matsuzakiense</name>
    <dbReference type="NCBI Taxonomy" id="53360"/>
    <lineage>
        <taxon>Bacteria</taxon>
        <taxon>Bacillati</taxon>
        <taxon>Actinomycetota</taxon>
        <taxon>Actinomycetes</taxon>
        <taxon>Micromonosporales</taxon>
        <taxon>Micromonosporaceae</taxon>
        <taxon>Dactylosporangium</taxon>
    </lineage>
</organism>
<feature type="binding site" evidence="3">
    <location>
        <position position="327"/>
    </location>
    <ligand>
        <name>Mg(2+)</name>
        <dbReference type="ChEBI" id="CHEBI:18420"/>
        <label>1</label>
    </ligand>
</feature>
<keyword evidence="6" id="KW-1185">Reference proteome</keyword>
<dbReference type="GO" id="GO:0016787">
    <property type="term" value="F:hydrolase activity"/>
    <property type="evidence" value="ECO:0007669"/>
    <property type="project" value="UniProtKB-KW"/>
</dbReference>
<accession>A0A9W6KTU0</accession>
<dbReference type="Proteomes" id="UP001143480">
    <property type="component" value="Unassembled WGS sequence"/>
</dbReference>
<feature type="region of interest" description="Disordered" evidence="4">
    <location>
        <begin position="440"/>
        <end position="468"/>
    </location>
</feature>
<dbReference type="Gene3D" id="1.10.4080.10">
    <property type="entry name" value="ADP-ribosylation/Crystallin J1"/>
    <property type="match status" value="1"/>
</dbReference>
<keyword evidence="3" id="KW-0479">Metal-binding</keyword>
<dbReference type="InterPro" id="IPR050792">
    <property type="entry name" value="ADP-ribosylglycohydrolase"/>
</dbReference>
<feature type="region of interest" description="Disordered" evidence="4">
    <location>
        <begin position="560"/>
        <end position="598"/>
    </location>
</feature>
<comment type="cofactor">
    <cofactor evidence="3">
        <name>Mg(2+)</name>
        <dbReference type="ChEBI" id="CHEBI:18420"/>
    </cofactor>
    <text evidence="3">Binds 2 magnesium ions per subunit.</text>
</comment>
<dbReference type="InterPro" id="IPR005502">
    <property type="entry name" value="Ribosyl_crysJ1"/>
</dbReference>
<comment type="caution">
    <text evidence="5">The sequence shown here is derived from an EMBL/GenBank/DDBJ whole genome shotgun (WGS) entry which is preliminary data.</text>
</comment>
<keyword evidence="3" id="KW-0460">Magnesium</keyword>
<evidence type="ECO:0000256" key="3">
    <source>
        <dbReference type="PIRSR" id="PIRSR605502-1"/>
    </source>
</evidence>
<feature type="compositionally biased region" description="Basic and acidic residues" evidence="4">
    <location>
        <begin position="560"/>
        <end position="581"/>
    </location>
</feature>
<dbReference type="EMBL" id="BSFP01000056">
    <property type="protein sequence ID" value="GLL05349.1"/>
    <property type="molecule type" value="Genomic_DNA"/>
</dbReference>
<feature type="binding site" evidence="3">
    <location>
        <position position="75"/>
    </location>
    <ligand>
        <name>Mg(2+)</name>
        <dbReference type="ChEBI" id="CHEBI:18420"/>
        <label>1</label>
    </ligand>
</feature>
<reference evidence="5" key="2">
    <citation type="submission" date="2023-01" db="EMBL/GenBank/DDBJ databases">
        <authorList>
            <person name="Sun Q."/>
            <person name="Evtushenko L."/>
        </authorList>
    </citation>
    <scope>NUCLEOTIDE SEQUENCE</scope>
    <source>
        <strain evidence="5">VKM Ac-1321</strain>
    </source>
</reference>
<feature type="binding site" evidence="3">
    <location>
        <position position="328"/>
    </location>
    <ligand>
        <name>Mg(2+)</name>
        <dbReference type="ChEBI" id="CHEBI:18420"/>
        <label>1</label>
    </ligand>
</feature>
<proteinExistence type="inferred from homology"/>
<comment type="similarity">
    <text evidence="1">Belongs to the ADP-ribosylglycohydrolase family.</text>
</comment>
<evidence type="ECO:0000256" key="4">
    <source>
        <dbReference type="SAM" id="MobiDB-lite"/>
    </source>
</evidence>
<evidence type="ECO:0000256" key="1">
    <source>
        <dbReference type="ARBA" id="ARBA00010702"/>
    </source>
</evidence>
<dbReference type="AlphaFoldDB" id="A0A9W6KTU0"/>
<dbReference type="SUPFAM" id="SSF101478">
    <property type="entry name" value="ADP-ribosylglycohydrolase"/>
    <property type="match status" value="1"/>
</dbReference>